<reference evidence="7" key="1">
    <citation type="submission" date="2019-06" db="EMBL/GenBank/DDBJ databases">
        <authorList>
            <person name="Zheng W."/>
        </authorList>
    </citation>
    <scope>NUCLEOTIDE SEQUENCE</scope>
    <source>
        <strain evidence="7">QDHG01</strain>
    </source>
</reference>
<evidence type="ECO:0000256" key="4">
    <source>
        <dbReference type="RuleBase" id="RU004020"/>
    </source>
</evidence>
<dbReference type="OrthoDB" id="60033at2759"/>
<evidence type="ECO:0000313" key="7">
    <source>
        <dbReference type="EMBL" id="TNV82859.1"/>
    </source>
</evidence>
<keyword evidence="3" id="KW-0539">Nucleus</keyword>
<dbReference type="GO" id="GO:0005634">
    <property type="term" value="C:nucleus"/>
    <property type="evidence" value="ECO:0007669"/>
    <property type="project" value="UniProtKB-SubCell"/>
</dbReference>
<keyword evidence="2" id="KW-0238">DNA-binding</keyword>
<evidence type="ECO:0000256" key="1">
    <source>
        <dbReference type="ARBA" id="ARBA00004123"/>
    </source>
</evidence>
<comment type="similarity">
    <text evidence="4">Belongs to the HSF family.</text>
</comment>
<dbReference type="InterPro" id="IPR000232">
    <property type="entry name" value="HSF_DNA-bd"/>
</dbReference>
<name>A0A8J8NY96_HALGN</name>
<protein>
    <recommendedName>
        <fullName evidence="6">HSF-type DNA-binding domain-containing protein</fullName>
    </recommendedName>
</protein>
<evidence type="ECO:0000313" key="8">
    <source>
        <dbReference type="Proteomes" id="UP000785679"/>
    </source>
</evidence>
<evidence type="ECO:0000256" key="3">
    <source>
        <dbReference type="ARBA" id="ARBA00023242"/>
    </source>
</evidence>
<comment type="caution">
    <text evidence="7">The sequence shown here is derived from an EMBL/GenBank/DDBJ whole genome shotgun (WGS) entry which is preliminary data.</text>
</comment>
<organism evidence="7 8">
    <name type="scientific">Halteria grandinella</name>
    <dbReference type="NCBI Taxonomy" id="5974"/>
    <lineage>
        <taxon>Eukaryota</taxon>
        <taxon>Sar</taxon>
        <taxon>Alveolata</taxon>
        <taxon>Ciliophora</taxon>
        <taxon>Intramacronucleata</taxon>
        <taxon>Spirotrichea</taxon>
        <taxon>Stichotrichia</taxon>
        <taxon>Sporadotrichida</taxon>
        <taxon>Halteriidae</taxon>
        <taxon>Halteria</taxon>
    </lineage>
</organism>
<proteinExistence type="inferred from homology"/>
<accession>A0A8J8NY96</accession>
<gene>
    <name evidence="7" type="ORF">FGO68_gene2878</name>
</gene>
<keyword evidence="8" id="KW-1185">Reference proteome</keyword>
<dbReference type="SMART" id="SM00415">
    <property type="entry name" value="HSF"/>
    <property type="match status" value="1"/>
</dbReference>
<sequence length="578" mass="66429">MVKNALVTPLNGVSQLADKIARYSTFSDREQQRSHIANAEIIPSDRKSECDREFSDTESSYLIDKQFDNLDVFQAEEQELEDLLSSLGDLLKRPKFENVLSWSNAGRAFLIKNKSRFTQEVLPILMGHRNFPSFVRQMKGFGFKQLKRKEGPSFYLSGFKEKRKRNTAANKIIAAALEKQRQVAEFQMLGDVKCNDINASGHMQLQNESAQESKYPNVFSHQSLEDTKAGFEHQNNQNYKQMDTSVQIPGKFKKQAKPICKPQKAVKIERTTRIQRVSHQCDETLKKFEELDAKLKQMESSFEQQTFQHTDLQKQYQFSNTKDLQRKVGLLEKMSLFMGHNPVNICTYQTSCDQNQATPQKQSVVTSEATATQRLMSDFNMSNQEYQNQYFSDSTKQNDALHSRIIEMSSEIISILTKTESSASASVLVPSESGTEQMADQEIEQETEEHLVTQQHDKHISSHNSSDQNTHVNSWSHEDNTHTNEDDTEIAEVASPEPHLPAMWEALPSDFMLKEEEQYQMKPDHDNWIHDTYQSFIPNYGESCEDLVMSSYQLDSGLQCFADDAFLESPLMREFGFR</sequence>
<dbReference type="GO" id="GO:0003700">
    <property type="term" value="F:DNA-binding transcription factor activity"/>
    <property type="evidence" value="ECO:0007669"/>
    <property type="project" value="InterPro"/>
</dbReference>
<dbReference type="Proteomes" id="UP000785679">
    <property type="component" value="Unassembled WGS sequence"/>
</dbReference>
<evidence type="ECO:0000256" key="5">
    <source>
        <dbReference type="SAM" id="MobiDB-lite"/>
    </source>
</evidence>
<dbReference type="Gene3D" id="1.10.10.10">
    <property type="entry name" value="Winged helix-like DNA-binding domain superfamily/Winged helix DNA-binding domain"/>
    <property type="match status" value="1"/>
</dbReference>
<dbReference type="SUPFAM" id="SSF46785">
    <property type="entry name" value="Winged helix' DNA-binding domain"/>
    <property type="match status" value="1"/>
</dbReference>
<dbReference type="GO" id="GO:0043565">
    <property type="term" value="F:sequence-specific DNA binding"/>
    <property type="evidence" value="ECO:0007669"/>
    <property type="project" value="InterPro"/>
</dbReference>
<comment type="subcellular location">
    <subcellularLocation>
        <location evidence="1">Nucleus</location>
    </subcellularLocation>
</comment>
<feature type="domain" description="HSF-type DNA-binding" evidence="6">
    <location>
        <begin position="79"/>
        <end position="221"/>
    </location>
</feature>
<evidence type="ECO:0000256" key="2">
    <source>
        <dbReference type="ARBA" id="ARBA00023125"/>
    </source>
</evidence>
<feature type="compositionally biased region" description="Polar residues" evidence="5">
    <location>
        <begin position="462"/>
        <end position="475"/>
    </location>
</feature>
<dbReference type="InterPro" id="IPR036388">
    <property type="entry name" value="WH-like_DNA-bd_sf"/>
</dbReference>
<dbReference type="InterPro" id="IPR036390">
    <property type="entry name" value="WH_DNA-bd_sf"/>
</dbReference>
<dbReference type="EMBL" id="RRYP01004436">
    <property type="protein sequence ID" value="TNV82859.1"/>
    <property type="molecule type" value="Genomic_DNA"/>
</dbReference>
<feature type="compositionally biased region" description="Basic and acidic residues" evidence="5">
    <location>
        <begin position="476"/>
        <end position="485"/>
    </location>
</feature>
<feature type="compositionally biased region" description="Basic and acidic residues" evidence="5">
    <location>
        <begin position="448"/>
        <end position="460"/>
    </location>
</feature>
<evidence type="ECO:0000259" key="6">
    <source>
        <dbReference type="SMART" id="SM00415"/>
    </source>
</evidence>
<feature type="region of interest" description="Disordered" evidence="5">
    <location>
        <begin position="426"/>
        <end position="488"/>
    </location>
</feature>
<dbReference type="Pfam" id="PF00447">
    <property type="entry name" value="HSF_DNA-bind"/>
    <property type="match status" value="1"/>
</dbReference>
<dbReference type="AlphaFoldDB" id="A0A8J8NY96"/>